<name>A0A1S8D439_9PROT</name>
<dbReference type="EMBL" id="LLWF02000044">
    <property type="protein sequence ID" value="ONH82729.1"/>
    <property type="molecule type" value="Genomic_DNA"/>
</dbReference>
<proteinExistence type="predicted"/>
<evidence type="ECO:0000256" key="2">
    <source>
        <dbReference type="ARBA" id="ARBA00022723"/>
    </source>
</evidence>
<dbReference type="AlphaFoldDB" id="A0A1S8D439"/>
<dbReference type="Gene3D" id="1.10.760.10">
    <property type="entry name" value="Cytochrome c-like domain"/>
    <property type="match status" value="1"/>
</dbReference>
<dbReference type="GO" id="GO:0020037">
    <property type="term" value="F:heme binding"/>
    <property type="evidence" value="ECO:0007669"/>
    <property type="project" value="InterPro"/>
</dbReference>
<keyword evidence="3 4" id="KW-0408">Iron</keyword>
<evidence type="ECO:0000313" key="7">
    <source>
        <dbReference type="Proteomes" id="UP000054844"/>
    </source>
</evidence>
<organism evidence="6 7">
    <name type="scientific">Roseomonas mucosa</name>
    <dbReference type="NCBI Taxonomy" id="207340"/>
    <lineage>
        <taxon>Bacteria</taxon>
        <taxon>Pseudomonadati</taxon>
        <taxon>Pseudomonadota</taxon>
        <taxon>Alphaproteobacteria</taxon>
        <taxon>Acetobacterales</taxon>
        <taxon>Roseomonadaceae</taxon>
        <taxon>Roseomonas</taxon>
    </lineage>
</organism>
<evidence type="ECO:0000313" key="6">
    <source>
        <dbReference type="EMBL" id="ONH82729.1"/>
    </source>
</evidence>
<evidence type="ECO:0000256" key="1">
    <source>
        <dbReference type="ARBA" id="ARBA00022617"/>
    </source>
</evidence>
<dbReference type="GO" id="GO:0046872">
    <property type="term" value="F:metal ion binding"/>
    <property type="evidence" value="ECO:0007669"/>
    <property type="project" value="UniProtKB-KW"/>
</dbReference>
<dbReference type="GO" id="GO:0009055">
    <property type="term" value="F:electron transfer activity"/>
    <property type="evidence" value="ECO:0007669"/>
    <property type="project" value="InterPro"/>
</dbReference>
<keyword evidence="1 4" id="KW-0349">Heme</keyword>
<dbReference type="Proteomes" id="UP000054844">
    <property type="component" value="Unassembled WGS sequence"/>
</dbReference>
<feature type="domain" description="Cytochrome c" evidence="5">
    <location>
        <begin position="17"/>
        <end position="110"/>
    </location>
</feature>
<dbReference type="InterPro" id="IPR036909">
    <property type="entry name" value="Cyt_c-like_dom_sf"/>
</dbReference>
<dbReference type="SUPFAM" id="SSF46626">
    <property type="entry name" value="Cytochrome c"/>
    <property type="match status" value="1"/>
</dbReference>
<protein>
    <recommendedName>
        <fullName evidence="5">Cytochrome c domain-containing protein</fullName>
    </recommendedName>
</protein>
<reference evidence="6" key="1">
    <citation type="submission" date="2016-12" db="EMBL/GenBank/DDBJ databases">
        <title>Draft genome sequence of Roseomonas mucosa strain AU37, isolated from a peripheral intravenous catheter.</title>
        <authorList>
            <person name="Choudhury M.A."/>
            <person name="Sidjabat H.E."/>
            <person name="Wailan A.M."/>
            <person name="Zhang L."/>
            <person name="Marsh N.M."/>
            <person name="Rickard C.M."/>
            <person name="Davies M."/>
            <person name="Mcmillan D.J."/>
        </authorList>
    </citation>
    <scope>NUCLEOTIDE SEQUENCE [LARGE SCALE GENOMIC DNA]</scope>
    <source>
        <strain evidence="6">AU37</strain>
    </source>
</reference>
<evidence type="ECO:0000256" key="3">
    <source>
        <dbReference type="ARBA" id="ARBA00023004"/>
    </source>
</evidence>
<evidence type="ECO:0000256" key="4">
    <source>
        <dbReference type="PROSITE-ProRule" id="PRU00433"/>
    </source>
</evidence>
<gene>
    <name evidence="6" type="ORF">APZ41_013195</name>
</gene>
<sequence length="113" mass="11874">MLCTAGAAAAAGPDHDALIARGEQVFAYNCTSCHGPGIGNPGNEFKPGTDALRVKYNGDVPALLTERTDLTPDAVAYFVRNGISIMPFFRKTEISDADLAALGAYLNRNSAGR</sequence>
<accession>A0A1S8D439</accession>
<dbReference type="PROSITE" id="PS51007">
    <property type="entry name" value="CYTC"/>
    <property type="match status" value="1"/>
</dbReference>
<keyword evidence="7" id="KW-1185">Reference proteome</keyword>
<evidence type="ECO:0000259" key="5">
    <source>
        <dbReference type="PROSITE" id="PS51007"/>
    </source>
</evidence>
<dbReference type="InterPro" id="IPR009056">
    <property type="entry name" value="Cyt_c-like_dom"/>
</dbReference>
<keyword evidence="2 4" id="KW-0479">Metal-binding</keyword>
<comment type="caution">
    <text evidence="6">The sequence shown here is derived from an EMBL/GenBank/DDBJ whole genome shotgun (WGS) entry which is preliminary data.</text>
</comment>
<dbReference type="RefSeq" id="WP_076970306.1">
    <property type="nucleotide sequence ID" value="NZ_LLWF02000044.1"/>
</dbReference>
<dbReference type="STRING" id="207340.APZ41_013195"/>
<dbReference type="Pfam" id="PF13442">
    <property type="entry name" value="Cytochrome_CBB3"/>
    <property type="match status" value="1"/>
</dbReference>